<keyword evidence="2" id="KW-1185">Reference proteome</keyword>
<protein>
    <submittedName>
        <fullName evidence="1">Uncharacterized protein</fullName>
    </submittedName>
</protein>
<sequence>MEDVSDETRWADLSDTCVSLWRGWAFKVQPGWGGEFYCGRTCFRWDKLTQGALSELAGLRKRNLFCVPTVLSSFQQCNVDKEMLRALSGAE</sequence>
<dbReference type="AlphaFoldDB" id="A0A9W7WAB3"/>
<evidence type="ECO:0000313" key="2">
    <source>
        <dbReference type="Proteomes" id="UP001059041"/>
    </source>
</evidence>
<comment type="caution">
    <text evidence="1">The sequence shown here is derived from an EMBL/GenBank/DDBJ whole genome shotgun (WGS) entry which is preliminary data.</text>
</comment>
<evidence type="ECO:0000313" key="1">
    <source>
        <dbReference type="EMBL" id="KAI7790803.1"/>
    </source>
</evidence>
<organism evidence="1 2">
    <name type="scientific">Triplophysa rosa</name>
    <name type="common">Cave loach</name>
    <dbReference type="NCBI Taxonomy" id="992332"/>
    <lineage>
        <taxon>Eukaryota</taxon>
        <taxon>Metazoa</taxon>
        <taxon>Chordata</taxon>
        <taxon>Craniata</taxon>
        <taxon>Vertebrata</taxon>
        <taxon>Euteleostomi</taxon>
        <taxon>Actinopterygii</taxon>
        <taxon>Neopterygii</taxon>
        <taxon>Teleostei</taxon>
        <taxon>Ostariophysi</taxon>
        <taxon>Cypriniformes</taxon>
        <taxon>Nemacheilidae</taxon>
        <taxon>Triplophysa</taxon>
    </lineage>
</organism>
<reference evidence="1" key="1">
    <citation type="submission" date="2021-02" db="EMBL/GenBank/DDBJ databases">
        <title>Comparative genomics reveals that relaxation of natural selection precedes convergent phenotypic evolution of cavefish.</title>
        <authorList>
            <person name="Peng Z."/>
        </authorList>
    </citation>
    <scope>NUCLEOTIDE SEQUENCE</scope>
    <source>
        <tissue evidence="1">Muscle</tissue>
    </source>
</reference>
<dbReference type="Proteomes" id="UP001059041">
    <property type="component" value="Linkage Group LG25"/>
</dbReference>
<accession>A0A9W7WAB3</accession>
<name>A0A9W7WAB3_TRIRA</name>
<gene>
    <name evidence="1" type="ORF">IRJ41_001623</name>
</gene>
<proteinExistence type="predicted"/>
<dbReference type="EMBL" id="JAFHDT010000025">
    <property type="protein sequence ID" value="KAI7790803.1"/>
    <property type="molecule type" value="Genomic_DNA"/>
</dbReference>